<comment type="caution">
    <text evidence="1">The sequence shown here is derived from an EMBL/GenBank/DDBJ whole genome shotgun (WGS) entry which is preliminary data.</text>
</comment>
<accession>A0ABS9KUN7</accession>
<evidence type="ECO:0000313" key="2">
    <source>
        <dbReference type="Proteomes" id="UP001165367"/>
    </source>
</evidence>
<gene>
    <name evidence="1" type="ORF">LZZ85_17115</name>
</gene>
<dbReference type="Proteomes" id="UP001165367">
    <property type="component" value="Unassembled WGS sequence"/>
</dbReference>
<organism evidence="1 2">
    <name type="scientific">Terrimonas ginsenosidimutans</name>
    <dbReference type="NCBI Taxonomy" id="2908004"/>
    <lineage>
        <taxon>Bacteria</taxon>
        <taxon>Pseudomonadati</taxon>
        <taxon>Bacteroidota</taxon>
        <taxon>Chitinophagia</taxon>
        <taxon>Chitinophagales</taxon>
        <taxon>Chitinophagaceae</taxon>
        <taxon>Terrimonas</taxon>
    </lineage>
</organism>
<name>A0ABS9KUN7_9BACT</name>
<protein>
    <submittedName>
        <fullName evidence="1">Uncharacterized protein</fullName>
    </submittedName>
</protein>
<evidence type="ECO:0000313" key="1">
    <source>
        <dbReference type="EMBL" id="MCG2616020.1"/>
    </source>
</evidence>
<keyword evidence="2" id="KW-1185">Reference proteome</keyword>
<proteinExistence type="predicted"/>
<dbReference type="EMBL" id="JAKLTR010000011">
    <property type="protein sequence ID" value="MCG2616020.1"/>
    <property type="molecule type" value="Genomic_DNA"/>
</dbReference>
<reference evidence="1" key="1">
    <citation type="submission" date="2022-01" db="EMBL/GenBank/DDBJ databases">
        <authorList>
            <person name="Jo J.-H."/>
            <person name="Im W.-T."/>
        </authorList>
    </citation>
    <scope>NUCLEOTIDE SEQUENCE</scope>
    <source>
        <strain evidence="1">NA20</strain>
    </source>
</reference>
<sequence length="99" mass="11195">MLMLSNLTTDQFALANLMSKISERCYSAGWMANLEFALWHALLHGPCAYGQGFITETDIANLRSLSDQADCWIVFDDVNEETAISLQTWRHVYSSKMGK</sequence>
<dbReference type="RefSeq" id="WP_237874558.1">
    <property type="nucleotide sequence ID" value="NZ_JAKLTR010000011.1"/>
</dbReference>